<dbReference type="CDD" id="cd00093">
    <property type="entry name" value="HTH_XRE"/>
    <property type="match status" value="1"/>
</dbReference>
<dbReference type="PANTHER" id="PTHR36511">
    <property type="entry name" value="MERR FAMILY BACTERIAL REGULATORY PROTEIN"/>
    <property type="match status" value="1"/>
</dbReference>
<dbReference type="SUPFAM" id="SSF47413">
    <property type="entry name" value="lambda repressor-like DNA-binding domains"/>
    <property type="match status" value="1"/>
</dbReference>
<dbReference type="InterPro" id="IPR052359">
    <property type="entry name" value="HTH-type_reg/antitoxin"/>
</dbReference>
<keyword evidence="1" id="KW-0805">Transcription regulation</keyword>
<dbReference type="Gene3D" id="1.10.260.40">
    <property type="entry name" value="lambda repressor-like DNA-binding domains"/>
    <property type="match status" value="1"/>
</dbReference>
<name>A0ABP0T6S7_RICHE</name>
<dbReference type="PROSITE" id="PS50943">
    <property type="entry name" value="HTH_CROC1"/>
    <property type="match status" value="1"/>
</dbReference>
<sequence length="93" mass="10547">MNTKRDIGAEILQSIQDIKLGKGHIKKIETKEDIVDIRKHLHLSQSAFAVLMGVNVRTLQEWEQGRRKPTGSAISLLKIASKYPKVIINYSHN</sequence>
<dbReference type="Pfam" id="PF15731">
    <property type="entry name" value="MqsA_antitoxin"/>
    <property type="match status" value="1"/>
</dbReference>
<dbReference type="EMBL" id="OZ018776">
    <property type="protein sequence ID" value="CAK9121655.1"/>
    <property type="molecule type" value="Genomic_DNA"/>
</dbReference>
<feature type="domain" description="HTH cro/C1-type" evidence="4">
    <location>
        <begin position="34"/>
        <end position="91"/>
    </location>
</feature>
<dbReference type="InterPro" id="IPR010982">
    <property type="entry name" value="Lambda_DNA-bd_dom_sf"/>
</dbReference>
<dbReference type="InterPro" id="IPR001387">
    <property type="entry name" value="Cro/C1-type_HTH"/>
</dbReference>
<keyword evidence="6" id="KW-1185">Reference proteome</keyword>
<dbReference type="Proteomes" id="UP001642485">
    <property type="component" value="Chromosome"/>
</dbReference>
<keyword evidence="2" id="KW-0238">DNA-binding</keyword>
<evidence type="ECO:0000313" key="6">
    <source>
        <dbReference type="Proteomes" id="UP001642485"/>
    </source>
</evidence>
<dbReference type="PANTHER" id="PTHR36511:SF4">
    <property type="entry name" value="ANTITOXIN MQSA"/>
    <property type="match status" value="1"/>
</dbReference>
<gene>
    <name evidence="5" type="primary">mqsA</name>
    <name evidence="5" type="ORF">OB144RH_07705</name>
</gene>
<evidence type="ECO:0000313" key="5">
    <source>
        <dbReference type="EMBL" id="CAK9121655.1"/>
    </source>
</evidence>
<protein>
    <submittedName>
        <fullName evidence="5">Type II toxin-antitoxin system MqsA family antitoxin</fullName>
    </submittedName>
</protein>
<organism evidence="5 6">
    <name type="scientific">Rickettsia helvetica</name>
    <dbReference type="NCBI Taxonomy" id="35789"/>
    <lineage>
        <taxon>Bacteria</taxon>
        <taxon>Pseudomonadati</taxon>
        <taxon>Pseudomonadota</taxon>
        <taxon>Alphaproteobacteria</taxon>
        <taxon>Rickettsiales</taxon>
        <taxon>Rickettsiaceae</taxon>
        <taxon>Rickettsieae</taxon>
        <taxon>Rickettsia</taxon>
        <taxon>spotted fever group</taxon>
    </lineage>
</organism>
<evidence type="ECO:0000259" key="4">
    <source>
        <dbReference type="PROSITE" id="PS50943"/>
    </source>
</evidence>
<proteinExistence type="predicted"/>
<keyword evidence="3" id="KW-0804">Transcription</keyword>
<accession>A0ABP0T6S7</accession>
<dbReference type="RefSeq" id="WP_010422112.1">
    <property type="nucleotide sequence ID" value="NZ_OY974080.1"/>
</dbReference>
<evidence type="ECO:0000256" key="3">
    <source>
        <dbReference type="ARBA" id="ARBA00023163"/>
    </source>
</evidence>
<evidence type="ECO:0000256" key="2">
    <source>
        <dbReference type="ARBA" id="ARBA00023125"/>
    </source>
</evidence>
<evidence type="ECO:0000256" key="1">
    <source>
        <dbReference type="ARBA" id="ARBA00023015"/>
    </source>
</evidence>
<reference evidence="5 6" key="1">
    <citation type="submission" date="2024-02" db="EMBL/GenBank/DDBJ databases">
        <authorList>
            <person name="Nijsse B."/>
            <person name="Sprong H."/>
        </authorList>
    </citation>
    <scope>NUCLEOTIDE SEQUENCE [LARGE SCALE GENOMIC DNA]</scope>
    <source>
        <strain evidence="5">OB144</strain>
    </source>
</reference>
<dbReference type="InterPro" id="IPR032758">
    <property type="entry name" value="MqsA/HigA-2"/>
</dbReference>